<evidence type="ECO:0000313" key="1">
    <source>
        <dbReference type="EMBL" id="KAL2542644.1"/>
    </source>
</evidence>
<keyword evidence="2" id="KW-1185">Reference proteome</keyword>
<accession>A0ABD1VZ31</accession>
<name>A0ABD1VZ31_9LAMI</name>
<evidence type="ECO:0000313" key="2">
    <source>
        <dbReference type="Proteomes" id="UP001604336"/>
    </source>
</evidence>
<protein>
    <submittedName>
        <fullName evidence="1">Uncharacterized protein</fullName>
    </submittedName>
</protein>
<proteinExistence type="predicted"/>
<comment type="caution">
    <text evidence="1">The sequence shown here is derived from an EMBL/GenBank/DDBJ whole genome shotgun (WGS) entry which is preliminary data.</text>
</comment>
<reference evidence="2" key="1">
    <citation type="submission" date="2024-07" db="EMBL/GenBank/DDBJ databases">
        <title>Two chromosome-level genome assemblies of Korean endemic species Abeliophyllum distichum and Forsythia ovata (Oleaceae).</title>
        <authorList>
            <person name="Jang H."/>
        </authorList>
    </citation>
    <scope>NUCLEOTIDE SEQUENCE [LARGE SCALE GENOMIC DNA]</scope>
</reference>
<dbReference type="Proteomes" id="UP001604336">
    <property type="component" value="Unassembled WGS sequence"/>
</dbReference>
<sequence>MVQSFLKLDAFEFAYAGKDKCWTNSAAKAQHSPFKYNRVALLDALIENKSVGPWEILMKLEKIDQKMRRAKEQQLPVDTHFEEIPLDNLDAGLKTIMSVLGVKLGRQICRLGDGRVRDINDTSFDVHNIEKELQVECTAQKAAHAARIKIEEIMQKKLKIVGQKFNSTLQS</sequence>
<gene>
    <name evidence="1" type="ORF">Adt_03622</name>
</gene>
<organism evidence="1 2">
    <name type="scientific">Abeliophyllum distichum</name>
    <dbReference type="NCBI Taxonomy" id="126358"/>
    <lineage>
        <taxon>Eukaryota</taxon>
        <taxon>Viridiplantae</taxon>
        <taxon>Streptophyta</taxon>
        <taxon>Embryophyta</taxon>
        <taxon>Tracheophyta</taxon>
        <taxon>Spermatophyta</taxon>
        <taxon>Magnoliopsida</taxon>
        <taxon>eudicotyledons</taxon>
        <taxon>Gunneridae</taxon>
        <taxon>Pentapetalae</taxon>
        <taxon>asterids</taxon>
        <taxon>lamiids</taxon>
        <taxon>Lamiales</taxon>
        <taxon>Oleaceae</taxon>
        <taxon>Forsythieae</taxon>
        <taxon>Abeliophyllum</taxon>
    </lineage>
</organism>
<dbReference type="EMBL" id="JBFOLK010000001">
    <property type="protein sequence ID" value="KAL2542644.1"/>
    <property type="molecule type" value="Genomic_DNA"/>
</dbReference>
<dbReference type="AlphaFoldDB" id="A0ABD1VZ31"/>